<feature type="compositionally biased region" description="Basic and acidic residues" evidence="1">
    <location>
        <begin position="99"/>
        <end position="114"/>
    </location>
</feature>
<evidence type="ECO:0000313" key="3">
    <source>
        <dbReference type="Proteomes" id="UP000887116"/>
    </source>
</evidence>
<evidence type="ECO:0000256" key="1">
    <source>
        <dbReference type="SAM" id="MobiDB-lite"/>
    </source>
</evidence>
<organism evidence="2 3">
    <name type="scientific">Trichonephila clavata</name>
    <name type="common">Joro spider</name>
    <name type="synonym">Nephila clavata</name>
    <dbReference type="NCBI Taxonomy" id="2740835"/>
    <lineage>
        <taxon>Eukaryota</taxon>
        <taxon>Metazoa</taxon>
        <taxon>Ecdysozoa</taxon>
        <taxon>Arthropoda</taxon>
        <taxon>Chelicerata</taxon>
        <taxon>Arachnida</taxon>
        <taxon>Araneae</taxon>
        <taxon>Araneomorphae</taxon>
        <taxon>Entelegynae</taxon>
        <taxon>Araneoidea</taxon>
        <taxon>Nephilidae</taxon>
        <taxon>Trichonephila</taxon>
    </lineage>
</organism>
<reference evidence="2" key="1">
    <citation type="submission" date="2020-07" db="EMBL/GenBank/DDBJ databases">
        <title>Multicomponent nature underlies the extraordinary mechanical properties of spider dragline silk.</title>
        <authorList>
            <person name="Kono N."/>
            <person name="Nakamura H."/>
            <person name="Mori M."/>
            <person name="Yoshida Y."/>
            <person name="Ohtoshi R."/>
            <person name="Malay A.D."/>
            <person name="Moran D.A.P."/>
            <person name="Tomita M."/>
            <person name="Numata K."/>
            <person name="Arakawa K."/>
        </authorList>
    </citation>
    <scope>NUCLEOTIDE SEQUENCE</scope>
</reference>
<feature type="region of interest" description="Disordered" evidence="1">
    <location>
        <begin position="60"/>
        <end position="126"/>
    </location>
</feature>
<gene>
    <name evidence="2" type="primary">AVEN_155208_1</name>
    <name evidence="2" type="ORF">TNCT_471011</name>
</gene>
<sequence length="228" mass="24043">MKSMIRLFRAFHSDTRLQADLNASPSPGNFLLFSLPQLFHEEISHASLYSDFNLDANRVGENDFPETKQTRLCSETFREPGDKPKTPNSTGSTKQDSSPSDKNDRRPSSSDNHHSGPHGGHHSLNLDSDTAPLGCCSSDSSNGMFSSSEITKLSPTHPAFVSAGPTQGSAGGSAGHSAAALAAAAAAGFRLGPIGDLSVTLPNSFISNHLNDLSLGLTTPGAEYHQPL</sequence>
<dbReference type="EMBL" id="BMAO01028505">
    <property type="protein sequence ID" value="GFR25280.1"/>
    <property type="molecule type" value="Genomic_DNA"/>
</dbReference>
<dbReference type="Proteomes" id="UP000887116">
    <property type="component" value="Unassembled WGS sequence"/>
</dbReference>
<name>A0A8X6HMY8_TRICU</name>
<protein>
    <submittedName>
        <fullName evidence="2">Uncharacterized protein</fullName>
    </submittedName>
</protein>
<comment type="caution">
    <text evidence="2">The sequence shown here is derived from an EMBL/GenBank/DDBJ whole genome shotgun (WGS) entry which is preliminary data.</text>
</comment>
<evidence type="ECO:0000313" key="2">
    <source>
        <dbReference type="EMBL" id="GFR25280.1"/>
    </source>
</evidence>
<accession>A0A8X6HMY8</accession>
<feature type="compositionally biased region" description="Basic and acidic residues" evidence="1">
    <location>
        <begin position="76"/>
        <end position="85"/>
    </location>
</feature>
<proteinExistence type="predicted"/>
<feature type="compositionally biased region" description="Polar residues" evidence="1">
    <location>
        <begin position="86"/>
        <end position="98"/>
    </location>
</feature>
<feature type="compositionally biased region" description="Basic and acidic residues" evidence="1">
    <location>
        <begin position="60"/>
        <end position="69"/>
    </location>
</feature>
<dbReference type="OrthoDB" id="6435508at2759"/>
<dbReference type="AlphaFoldDB" id="A0A8X6HMY8"/>
<keyword evidence="3" id="KW-1185">Reference proteome</keyword>